<dbReference type="Pfam" id="PF07642">
    <property type="entry name" value="BBP2"/>
    <property type="match status" value="1"/>
</dbReference>
<evidence type="ECO:0000256" key="2">
    <source>
        <dbReference type="SAM" id="SignalP"/>
    </source>
</evidence>
<sequence>MWIMGVSGSMRLRHRLSAGMCFALQLAALPAFAQEKTTPDDAERPLAVEETAAEKKQAQKDEVNLKSPSSHSWFDDVEGHIVVEAGVNGNPWTKTGRNWAQSYVDRANTATLNQITGTLSHPVTELGDGYGLGFVFEVLYGSDARFNPTIGMGDGNLTGIYQWTPTQAHIDAHLPWLTKGGIDLQIGQQYGIQGFEGTDALERPFYSYNYSSDYIVPFETVGVLATWHMTDHAALVLGVNAGNSTTFGHAKNNSRPKGYFGFQFTELADGKLDVAAIGYFGPQQSVYAIGREANHDMEYIGDLLASYKINDKTTVTLNATYFHDDYLRDDVYGVTAYFAHDFSDELTFNARGEIFRDNNGGVVGNNTSPMSYVNELRGQNYPYDYAPGTTYGELTVGVTYRPGFLKLPKGSFSIRPEVRLDKSLNGTRPFNRVSPTDDPNVNYANNGMNNMFWFSCDAIWAF</sequence>
<evidence type="ECO:0000313" key="3">
    <source>
        <dbReference type="EMBL" id="EGE47271.1"/>
    </source>
</evidence>
<reference evidence="3 4" key="1">
    <citation type="journal article" date="2011" name="Science">
        <title>Drosophila microbiome modulates host developmental and metabolic homeostasis via insulin signaling.</title>
        <authorList>
            <person name="Shin S.C."/>
            <person name="Kim S.H."/>
            <person name="You H."/>
            <person name="Kim B."/>
            <person name="Kim A.C."/>
            <person name="Lee K.A."/>
            <person name="Yoon J.H."/>
            <person name="Ryu J.H."/>
            <person name="Lee W.J."/>
        </authorList>
    </citation>
    <scope>NUCLEOTIDE SEQUENCE [LARGE SCALE GENOMIC DNA]</scope>
    <source>
        <strain evidence="3 4">DM001</strain>
    </source>
</reference>
<name>F1YVG6_9PROT</name>
<feature type="compositionally biased region" description="Basic and acidic residues" evidence="1">
    <location>
        <begin position="51"/>
        <end position="64"/>
    </location>
</feature>
<dbReference type="AlphaFoldDB" id="F1YVG6"/>
<dbReference type="EMBL" id="AEUP01000030">
    <property type="protein sequence ID" value="EGE47271.1"/>
    <property type="molecule type" value="Genomic_DNA"/>
</dbReference>
<keyword evidence="2" id="KW-0732">Signal</keyword>
<dbReference type="Proteomes" id="UP000018454">
    <property type="component" value="Unassembled WGS sequence"/>
</dbReference>
<comment type="caution">
    <text evidence="3">The sequence shown here is derived from an EMBL/GenBank/DDBJ whole genome shotgun (WGS) entry which is preliminary data.</text>
</comment>
<feature type="signal peptide" evidence="2">
    <location>
        <begin position="1"/>
        <end position="33"/>
    </location>
</feature>
<evidence type="ECO:0008006" key="5">
    <source>
        <dbReference type="Google" id="ProtNLM"/>
    </source>
</evidence>
<evidence type="ECO:0000256" key="1">
    <source>
        <dbReference type="SAM" id="MobiDB-lite"/>
    </source>
</evidence>
<feature type="region of interest" description="Disordered" evidence="1">
    <location>
        <begin position="51"/>
        <end position="71"/>
    </location>
</feature>
<dbReference type="InterPro" id="IPR011486">
    <property type="entry name" value="BBP2"/>
</dbReference>
<accession>F1YVG6</accession>
<feature type="chain" id="PRO_5003273873" description="Outer Membrane Protein" evidence="2">
    <location>
        <begin position="34"/>
        <end position="462"/>
    </location>
</feature>
<proteinExistence type="predicted"/>
<evidence type="ECO:0000313" key="4">
    <source>
        <dbReference type="Proteomes" id="UP000018454"/>
    </source>
</evidence>
<organism evidence="3 4">
    <name type="scientific">Acetobacter pomorum DM001</name>
    <dbReference type="NCBI Taxonomy" id="945681"/>
    <lineage>
        <taxon>Bacteria</taxon>
        <taxon>Pseudomonadati</taxon>
        <taxon>Pseudomonadota</taxon>
        <taxon>Alphaproteobacteria</taxon>
        <taxon>Acetobacterales</taxon>
        <taxon>Acetobacteraceae</taxon>
        <taxon>Acetobacter</taxon>
    </lineage>
</organism>
<protein>
    <recommendedName>
        <fullName evidence="5">Outer Membrane Protein</fullName>
    </recommendedName>
</protein>
<gene>
    <name evidence="3" type="ORF">APO_1956</name>
</gene>